<sequence>MSGAVRLLRQGAVATLLLDQPARRNAMTRAMWRTLPALVAEAARDASVAVLRLEGAGGHFCGGADISEFAETYATLENTTRANAEIGAAVEALAAFPKPAVAVIRGACVGGGVALALACDLRFAADDARFAVTPAKLGLIYSQADATRLMRAVGAARAKDLLFTARLVEAAEALRIGLVEEVCAAEALEDFVAQRIAPMVAGSRPALRAIKAVANAIEDGAEWESAELRTMFDEAFAGDDFREGYEAFLAKRAPVFRAR</sequence>
<name>A0A317FCH5_9PROT</name>
<reference evidence="4" key="1">
    <citation type="submission" date="2018-05" db="EMBL/GenBank/DDBJ databases">
        <authorList>
            <person name="Du Z."/>
            <person name="Wang X."/>
        </authorList>
    </citation>
    <scope>NUCLEOTIDE SEQUENCE [LARGE SCALE GENOMIC DNA]</scope>
    <source>
        <strain evidence="4">CQN31</strain>
    </source>
</reference>
<evidence type="ECO:0000313" key="3">
    <source>
        <dbReference type="EMBL" id="PWS36545.1"/>
    </source>
</evidence>
<dbReference type="InterPro" id="IPR018376">
    <property type="entry name" value="Enoyl-CoA_hyd/isom_CS"/>
</dbReference>
<protein>
    <submittedName>
        <fullName evidence="3">Enoyl-CoA hydratase</fullName>
    </submittedName>
</protein>
<dbReference type="Gene3D" id="1.10.12.10">
    <property type="entry name" value="Lyase 2-enoyl-coa Hydratase, Chain A, domain 2"/>
    <property type="match status" value="1"/>
</dbReference>
<dbReference type="OrthoDB" id="9795613at2"/>
<dbReference type="PANTHER" id="PTHR42964">
    <property type="entry name" value="ENOYL-COA HYDRATASE"/>
    <property type="match status" value="1"/>
</dbReference>
<comment type="caution">
    <text evidence="3">The sequence shown here is derived from an EMBL/GenBank/DDBJ whole genome shotgun (WGS) entry which is preliminary data.</text>
</comment>
<dbReference type="InterPro" id="IPR029045">
    <property type="entry name" value="ClpP/crotonase-like_dom_sf"/>
</dbReference>
<dbReference type="InterPro" id="IPR051683">
    <property type="entry name" value="Enoyl-CoA_Hydratase/Isomerase"/>
</dbReference>
<evidence type="ECO:0000313" key="4">
    <source>
        <dbReference type="Proteomes" id="UP000245765"/>
    </source>
</evidence>
<dbReference type="PANTHER" id="PTHR42964:SF1">
    <property type="entry name" value="POLYKETIDE BIOSYNTHESIS ENOYL-COA HYDRATASE PKSH-RELATED"/>
    <property type="match status" value="1"/>
</dbReference>
<dbReference type="SUPFAM" id="SSF52096">
    <property type="entry name" value="ClpP/crotonase"/>
    <property type="match status" value="1"/>
</dbReference>
<dbReference type="GO" id="GO:0008300">
    <property type="term" value="P:isoprenoid catabolic process"/>
    <property type="evidence" value="ECO:0007669"/>
    <property type="project" value="TreeGrafter"/>
</dbReference>
<dbReference type="Pfam" id="PF00378">
    <property type="entry name" value="ECH_1"/>
    <property type="match status" value="1"/>
</dbReference>
<dbReference type="Gene3D" id="3.90.226.10">
    <property type="entry name" value="2-enoyl-CoA Hydratase, Chain A, domain 1"/>
    <property type="match status" value="1"/>
</dbReference>
<evidence type="ECO:0000256" key="1">
    <source>
        <dbReference type="ARBA" id="ARBA00005254"/>
    </source>
</evidence>
<proteinExistence type="inferred from homology"/>
<dbReference type="PROSITE" id="PS00166">
    <property type="entry name" value="ENOYL_COA_HYDRATASE"/>
    <property type="match status" value="1"/>
</dbReference>
<dbReference type="RefSeq" id="WP_109871338.1">
    <property type="nucleotide sequence ID" value="NZ_QGNA01000003.1"/>
</dbReference>
<dbReference type="InterPro" id="IPR014748">
    <property type="entry name" value="Enoyl-CoA_hydra_C"/>
</dbReference>
<keyword evidence="4" id="KW-1185">Reference proteome</keyword>
<dbReference type="GO" id="GO:0003824">
    <property type="term" value="F:catalytic activity"/>
    <property type="evidence" value="ECO:0007669"/>
    <property type="project" value="InterPro"/>
</dbReference>
<gene>
    <name evidence="3" type="ORF">DFH01_15470</name>
</gene>
<dbReference type="InterPro" id="IPR001753">
    <property type="entry name" value="Enoyl-CoA_hydra/iso"/>
</dbReference>
<dbReference type="EMBL" id="QGNA01000003">
    <property type="protein sequence ID" value="PWS36545.1"/>
    <property type="molecule type" value="Genomic_DNA"/>
</dbReference>
<dbReference type="AlphaFoldDB" id="A0A317FCH5"/>
<organism evidence="3 4">
    <name type="scientific">Falsiroseomonas bella</name>
    <dbReference type="NCBI Taxonomy" id="2184016"/>
    <lineage>
        <taxon>Bacteria</taxon>
        <taxon>Pseudomonadati</taxon>
        <taxon>Pseudomonadota</taxon>
        <taxon>Alphaproteobacteria</taxon>
        <taxon>Acetobacterales</taxon>
        <taxon>Roseomonadaceae</taxon>
        <taxon>Falsiroseomonas</taxon>
    </lineage>
</organism>
<comment type="similarity">
    <text evidence="1 2">Belongs to the enoyl-CoA hydratase/isomerase family.</text>
</comment>
<evidence type="ECO:0000256" key="2">
    <source>
        <dbReference type="RuleBase" id="RU003707"/>
    </source>
</evidence>
<dbReference type="Proteomes" id="UP000245765">
    <property type="component" value="Unassembled WGS sequence"/>
</dbReference>
<accession>A0A317FCH5</accession>
<dbReference type="CDD" id="cd06558">
    <property type="entry name" value="crotonase-like"/>
    <property type="match status" value="1"/>
</dbReference>